<evidence type="ECO:0000313" key="2">
    <source>
        <dbReference type="Proteomes" id="UP000308133"/>
    </source>
</evidence>
<dbReference type="PANTHER" id="PTHR39598">
    <property type="entry name" value="AUSTINOL SYNTHESIS PROTEIN F-RELATED"/>
    <property type="match status" value="1"/>
</dbReference>
<protein>
    <submittedName>
        <fullName evidence="1">Uncharacterized protein</fullName>
    </submittedName>
</protein>
<dbReference type="InterPro" id="IPR050977">
    <property type="entry name" value="Fungal_Meroterpenoid_Isomerase"/>
</dbReference>
<dbReference type="PANTHER" id="PTHR39598:SF1">
    <property type="entry name" value="AUSTINOID BIOSYNTHESIS CLUSTERS PROTEIN F-RELATED"/>
    <property type="match status" value="1"/>
</dbReference>
<comment type="caution">
    <text evidence="1">The sequence shown here is derived from an EMBL/GenBank/DDBJ whole genome shotgun (WGS) entry which is preliminary data.</text>
</comment>
<dbReference type="AlphaFoldDB" id="A0A4U7B5C6"/>
<dbReference type="Gene3D" id="3.10.450.50">
    <property type="match status" value="1"/>
</dbReference>
<gene>
    <name evidence="1" type="ORF">C1H76_5400</name>
</gene>
<dbReference type="Proteomes" id="UP000308133">
    <property type="component" value="Unassembled WGS sequence"/>
</dbReference>
<organism evidence="1 2">
    <name type="scientific">Elsinoe australis</name>
    <dbReference type="NCBI Taxonomy" id="40998"/>
    <lineage>
        <taxon>Eukaryota</taxon>
        <taxon>Fungi</taxon>
        <taxon>Dikarya</taxon>
        <taxon>Ascomycota</taxon>
        <taxon>Pezizomycotina</taxon>
        <taxon>Dothideomycetes</taxon>
        <taxon>Dothideomycetidae</taxon>
        <taxon>Myriangiales</taxon>
        <taxon>Elsinoaceae</taxon>
        <taxon>Elsinoe</taxon>
    </lineage>
</organism>
<accession>A0A4U7B5C6</accession>
<proteinExistence type="predicted"/>
<dbReference type="EMBL" id="PTQR01000066">
    <property type="protein sequence ID" value="TKX22617.1"/>
    <property type="molecule type" value="Genomic_DNA"/>
</dbReference>
<name>A0A4U7B5C6_9PEZI</name>
<sequence length="181" mass="20487">MPTPSPTSLLFALAFVLGAAASWAIVLILHHQIFSTKHAPKSTSQRLQTAHEVLEGYQTLSVDRILQPLNDTTFTQQILPASLGMPVRSKVDFSKQAMGIVSIFESFRMVPQQIYEDDRQNTVIIYAKMIGQLKRNMGPWENECIMIMGFSEDQKTVVSHREFVDSVKAREMKEKVSPKDF</sequence>
<reference evidence="1 2" key="1">
    <citation type="submission" date="2018-02" db="EMBL/GenBank/DDBJ databases">
        <title>Draft genome sequences of Elsinoe sp., causing black scab on jojoba.</title>
        <authorList>
            <person name="Stodart B."/>
            <person name="Jeffress S."/>
            <person name="Ash G."/>
            <person name="Arun Chinnappa K."/>
        </authorList>
    </citation>
    <scope>NUCLEOTIDE SEQUENCE [LARGE SCALE GENOMIC DNA]</scope>
    <source>
        <strain evidence="1 2">Hillstone_2</strain>
    </source>
</reference>
<evidence type="ECO:0000313" key="1">
    <source>
        <dbReference type="EMBL" id="TKX22617.1"/>
    </source>
</evidence>